<gene>
    <name evidence="2" type="ORF">BJ322DRAFT_116065</name>
</gene>
<evidence type="ECO:0000313" key="3">
    <source>
        <dbReference type="Proteomes" id="UP000736335"/>
    </source>
</evidence>
<protein>
    <submittedName>
        <fullName evidence="2">Uncharacterized protein</fullName>
    </submittedName>
</protein>
<dbReference type="EMBL" id="WIUZ02000001">
    <property type="protein sequence ID" value="KAF9793258.1"/>
    <property type="molecule type" value="Genomic_DNA"/>
</dbReference>
<feature type="compositionally biased region" description="Polar residues" evidence="1">
    <location>
        <begin position="182"/>
        <end position="195"/>
    </location>
</feature>
<comment type="caution">
    <text evidence="2">The sequence shown here is derived from an EMBL/GenBank/DDBJ whole genome shotgun (WGS) entry which is preliminary data.</text>
</comment>
<dbReference type="OrthoDB" id="3227079at2759"/>
<feature type="region of interest" description="Disordered" evidence="1">
    <location>
        <begin position="127"/>
        <end position="206"/>
    </location>
</feature>
<evidence type="ECO:0000313" key="2">
    <source>
        <dbReference type="EMBL" id="KAF9793258.1"/>
    </source>
</evidence>
<name>A0A9P6HR98_9AGAM</name>
<dbReference type="AlphaFoldDB" id="A0A9P6HR98"/>
<reference evidence="2" key="2">
    <citation type="submission" date="2020-11" db="EMBL/GenBank/DDBJ databases">
        <authorList>
            <consortium name="DOE Joint Genome Institute"/>
            <person name="Kuo A."/>
            <person name="Miyauchi S."/>
            <person name="Kiss E."/>
            <person name="Drula E."/>
            <person name="Kohler A."/>
            <person name="Sanchez-Garcia M."/>
            <person name="Andreopoulos B."/>
            <person name="Barry K.W."/>
            <person name="Bonito G."/>
            <person name="Buee M."/>
            <person name="Carver A."/>
            <person name="Chen C."/>
            <person name="Cichocki N."/>
            <person name="Clum A."/>
            <person name="Culley D."/>
            <person name="Crous P.W."/>
            <person name="Fauchery L."/>
            <person name="Girlanda M."/>
            <person name="Hayes R."/>
            <person name="Keri Z."/>
            <person name="Labutti K."/>
            <person name="Lipzen A."/>
            <person name="Lombard V."/>
            <person name="Magnuson J."/>
            <person name="Maillard F."/>
            <person name="Morin E."/>
            <person name="Murat C."/>
            <person name="Nolan M."/>
            <person name="Ohm R."/>
            <person name="Pangilinan J."/>
            <person name="Pereira M."/>
            <person name="Perotto S."/>
            <person name="Peter M."/>
            <person name="Riley R."/>
            <person name="Sitrit Y."/>
            <person name="Stielow B."/>
            <person name="Szollosi G."/>
            <person name="Zifcakova L."/>
            <person name="Stursova M."/>
            <person name="Spatafora J.W."/>
            <person name="Tedersoo L."/>
            <person name="Vaario L.-M."/>
            <person name="Yamada A."/>
            <person name="Yan M."/>
            <person name="Wang P."/>
            <person name="Xu J."/>
            <person name="Bruns T."/>
            <person name="Baldrian P."/>
            <person name="Vilgalys R."/>
            <person name="Henrissat B."/>
            <person name="Grigoriev I.V."/>
            <person name="Hibbett D."/>
            <person name="Nagy L.G."/>
            <person name="Martin F.M."/>
        </authorList>
    </citation>
    <scope>NUCLEOTIDE SEQUENCE</scope>
    <source>
        <strain evidence="2">UH-Tt-Lm1</strain>
    </source>
</reference>
<organism evidence="2 3">
    <name type="scientific">Thelephora terrestris</name>
    <dbReference type="NCBI Taxonomy" id="56493"/>
    <lineage>
        <taxon>Eukaryota</taxon>
        <taxon>Fungi</taxon>
        <taxon>Dikarya</taxon>
        <taxon>Basidiomycota</taxon>
        <taxon>Agaricomycotina</taxon>
        <taxon>Agaricomycetes</taxon>
        <taxon>Thelephorales</taxon>
        <taxon>Thelephoraceae</taxon>
        <taxon>Thelephora</taxon>
    </lineage>
</organism>
<reference evidence="2" key="1">
    <citation type="journal article" date="2020" name="Nat. Commun.">
        <title>Large-scale genome sequencing of mycorrhizal fungi provides insights into the early evolution of symbiotic traits.</title>
        <authorList>
            <person name="Miyauchi S."/>
            <person name="Kiss E."/>
            <person name="Kuo A."/>
            <person name="Drula E."/>
            <person name="Kohler A."/>
            <person name="Sanchez-Garcia M."/>
            <person name="Morin E."/>
            <person name="Andreopoulos B."/>
            <person name="Barry K.W."/>
            <person name="Bonito G."/>
            <person name="Buee M."/>
            <person name="Carver A."/>
            <person name="Chen C."/>
            <person name="Cichocki N."/>
            <person name="Clum A."/>
            <person name="Culley D."/>
            <person name="Crous P.W."/>
            <person name="Fauchery L."/>
            <person name="Girlanda M."/>
            <person name="Hayes R.D."/>
            <person name="Keri Z."/>
            <person name="LaButti K."/>
            <person name="Lipzen A."/>
            <person name="Lombard V."/>
            <person name="Magnuson J."/>
            <person name="Maillard F."/>
            <person name="Murat C."/>
            <person name="Nolan M."/>
            <person name="Ohm R.A."/>
            <person name="Pangilinan J."/>
            <person name="Pereira M.F."/>
            <person name="Perotto S."/>
            <person name="Peter M."/>
            <person name="Pfister S."/>
            <person name="Riley R."/>
            <person name="Sitrit Y."/>
            <person name="Stielow J.B."/>
            <person name="Szollosi G."/>
            <person name="Zifcakova L."/>
            <person name="Stursova M."/>
            <person name="Spatafora J.W."/>
            <person name="Tedersoo L."/>
            <person name="Vaario L.M."/>
            <person name="Yamada A."/>
            <person name="Yan M."/>
            <person name="Wang P."/>
            <person name="Xu J."/>
            <person name="Bruns T."/>
            <person name="Baldrian P."/>
            <person name="Vilgalys R."/>
            <person name="Dunand C."/>
            <person name="Henrissat B."/>
            <person name="Grigoriev I.V."/>
            <person name="Hibbett D."/>
            <person name="Nagy L.G."/>
            <person name="Martin F.M."/>
        </authorList>
    </citation>
    <scope>NUCLEOTIDE SEQUENCE</scope>
    <source>
        <strain evidence="2">UH-Tt-Lm1</strain>
    </source>
</reference>
<dbReference type="Proteomes" id="UP000736335">
    <property type="component" value="Unassembled WGS sequence"/>
</dbReference>
<proteinExistence type="predicted"/>
<accession>A0A9P6HR98</accession>
<feature type="compositionally biased region" description="Basic and acidic residues" evidence="1">
    <location>
        <begin position="148"/>
        <end position="160"/>
    </location>
</feature>
<keyword evidence="3" id="KW-1185">Reference proteome</keyword>
<feature type="compositionally biased region" description="Low complexity" evidence="1">
    <location>
        <begin position="128"/>
        <end position="141"/>
    </location>
</feature>
<evidence type="ECO:0000256" key="1">
    <source>
        <dbReference type="SAM" id="MobiDB-lite"/>
    </source>
</evidence>
<sequence length="222" mass="24347">MASLFTRALHCCCLCPRSRSPAFDDESSRLIPPESDVPSYTQPQPIVIDHQKLKERLGAIVRTKEGKMLNVGASSPLNLHRKALQSRLNPSASNSSRSVTAHRSLYSSNKSMTFSGHAAADLQGANIHLPHSSPHNSSLVSFQTEEASPSRRGHDCDRDSPTVLNIRLASGGVYGSERSQNRGRSSQRTYVSVVSDSEERNSRSPAPFHKVCNRTFGWATSF</sequence>